<feature type="region of interest" description="Disordered" evidence="5">
    <location>
        <begin position="781"/>
        <end position="813"/>
    </location>
</feature>
<dbReference type="PROSITE" id="PS00658">
    <property type="entry name" value="FORK_HEAD_2"/>
    <property type="match status" value="1"/>
</dbReference>
<dbReference type="PROSITE" id="PS00657">
    <property type="entry name" value="FORK_HEAD_1"/>
    <property type="match status" value="1"/>
</dbReference>
<organism evidence="7 8">
    <name type="scientific">Zymoseptoria brevis</name>
    <dbReference type="NCBI Taxonomy" id="1047168"/>
    <lineage>
        <taxon>Eukaryota</taxon>
        <taxon>Fungi</taxon>
        <taxon>Dikarya</taxon>
        <taxon>Ascomycota</taxon>
        <taxon>Pezizomycotina</taxon>
        <taxon>Dothideomycetes</taxon>
        <taxon>Dothideomycetidae</taxon>
        <taxon>Mycosphaerellales</taxon>
        <taxon>Mycosphaerellaceae</taxon>
        <taxon>Zymoseptoria</taxon>
    </lineage>
</organism>
<keyword evidence="8" id="KW-1185">Reference proteome</keyword>
<feature type="region of interest" description="Disordered" evidence="5">
    <location>
        <begin position="320"/>
        <end position="367"/>
    </location>
</feature>
<feature type="DNA-binding region" description="Fork-head" evidence="4">
    <location>
        <begin position="224"/>
        <end position="318"/>
    </location>
</feature>
<dbReference type="InterPro" id="IPR018122">
    <property type="entry name" value="TF_fork_head_CS_1"/>
</dbReference>
<dbReference type="GO" id="GO:0000978">
    <property type="term" value="F:RNA polymerase II cis-regulatory region sequence-specific DNA binding"/>
    <property type="evidence" value="ECO:0007669"/>
    <property type="project" value="UniProtKB-ARBA"/>
</dbReference>
<evidence type="ECO:0000313" key="7">
    <source>
        <dbReference type="EMBL" id="KJX99622.1"/>
    </source>
</evidence>
<dbReference type="Gene3D" id="1.10.10.10">
    <property type="entry name" value="Winged helix-like DNA-binding domain superfamily/Winged helix DNA-binding domain"/>
    <property type="match status" value="1"/>
</dbReference>
<dbReference type="SUPFAM" id="SSF46785">
    <property type="entry name" value="Winged helix' DNA-binding domain"/>
    <property type="match status" value="1"/>
</dbReference>
<dbReference type="AlphaFoldDB" id="A0A0F4GRF6"/>
<evidence type="ECO:0000256" key="1">
    <source>
        <dbReference type="ARBA" id="ARBA00004123"/>
    </source>
</evidence>
<dbReference type="Proteomes" id="UP000033647">
    <property type="component" value="Unassembled WGS sequence"/>
</dbReference>
<feature type="compositionally biased region" description="Polar residues" evidence="5">
    <location>
        <begin position="43"/>
        <end position="52"/>
    </location>
</feature>
<name>A0A0F4GRF6_9PEZI</name>
<evidence type="ECO:0000256" key="4">
    <source>
        <dbReference type="PROSITE-ProRule" id="PRU00089"/>
    </source>
</evidence>
<feature type="region of interest" description="Disordered" evidence="5">
    <location>
        <begin position="494"/>
        <end position="531"/>
    </location>
</feature>
<feature type="compositionally biased region" description="Pro residues" evidence="5">
    <location>
        <begin position="404"/>
        <end position="418"/>
    </location>
</feature>
<feature type="compositionally biased region" description="Polar residues" evidence="5">
    <location>
        <begin position="346"/>
        <end position="359"/>
    </location>
</feature>
<dbReference type="PANTHER" id="PTHR11829">
    <property type="entry name" value="FORKHEAD BOX PROTEIN"/>
    <property type="match status" value="1"/>
</dbReference>
<feature type="region of interest" description="Disordered" evidence="5">
    <location>
        <begin position="40"/>
        <end position="89"/>
    </location>
</feature>
<dbReference type="SMART" id="SM00339">
    <property type="entry name" value="FH"/>
    <property type="match status" value="1"/>
</dbReference>
<dbReference type="PRINTS" id="PR00053">
    <property type="entry name" value="FORKHEAD"/>
</dbReference>
<dbReference type="InterPro" id="IPR030456">
    <property type="entry name" value="TF_fork_head_CS_2"/>
</dbReference>
<reference evidence="7 8" key="1">
    <citation type="submission" date="2015-03" db="EMBL/GenBank/DDBJ databases">
        <title>RNA-seq based gene annotation and comparative genomics of four Zymoseptoria species reveal species-specific pathogenicity related genes and transposable element activity.</title>
        <authorList>
            <person name="Grandaubert J."/>
            <person name="Bhattacharyya A."/>
            <person name="Stukenbrock E.H."/>
        </authorList>
    </citation>
    <scope>NUCLEOTIDE SEQUENCE [LARGE SCALE GENOMIC DNA]</scope>
    <source>
        <strain evidence="7 8">Zb18110</strain>
    </source>
</reference>
<sequence>MSTTRRKPPLQVFEDDAGTAYNAAAADQDVESALLNALGPLSDASSKHNQQLKPSTRSRPGSSPSKKDSSPARPMSSHTIIDFKIPPPKEKMFHSNPPTKNANFYNMNQQVAPKPLYWGYGAPVGKENMDNMMHASGGAGVPYGEYPAYMSSDVHSQHHMSSDIYSHHHMSSEADYSYKGPMKRGMVESAPLKPVVKKQRMSEDGSFDLPNPEDMPSLSDDGTKPPHSYAELIGMAILRAPNRRLTLAQIYKWISDTFQFYKGSEGGWQNSIRHNLSLNKNFIKQERPKDDPGKGNYWAIKPGEERAFLAGKKQPIRKMMNPDGSQYGHGLSLPSDPASFRPSSAPAVSNFTMGPTSSVKRPDTRDIDSAKFPVEADLSSDGTIEASDPALQDEETHIDDSIAMPPPPVHMRSSPPPADLGSSPPMMNQHRRDTPPAAQRPPSSSRSAGRRAKFAGIQDSGYWSSIESSAARGATQQLAAECNEIRAHRIKKGRAEAEIARMRSSSFDSPSKHQPQFRGTQNDFSSPVHKENPLTPAVVFKRPARPPPSVSPNTNLRDHRNRVRALMGSPAKTFSPMPDANSWSPAFTLGAEHPIGLTPFISPLKQGQTPWRPLADTPGAYNMTFNNTAFDIFIDAPEELVTRGSPEKRSISRPSLARAATSTGILADITGSTKSNNPMLAATNGSPFSFSPFLSKPMRAMPTLDSPLKQVHQPGDDSTSDLSWLDANLGGAENFNTINSMSQHEATKNDVSHLFGVDLHSDGSEEGIDLFQNFGKIGSTMMPAPNRANGSPVRRNMGPPARPSMGRSSSSRW</sequence>
<dbReference type="FunFam" id="1.10.10.10:FF:000260">
    <property type="entry name" value="Forkhead transcription factor (Sep1)"/>
    <property type="match status" value="1"/>
</dbReference>
<evidence type="ECO:0000256" key="3">
    <source>
        <dbReference type="ARBA" id="ARBA00023242"/>
    </source>
</evidence>
<dbReference type="PROSITE" id="PS50039">
    <property type="entry name" value="FORK_HEAD_3"/>
    <property type="match status" value="1"/>
</dbReference>
<dbReference type="STRING" id="1047168.A0A0F4GRF6"/>
<evidence type="ECO:0000259" key="6">
    <source>
        <dbReference type="PROSITE" id="PS50039"/>
    </source>
</evidence>
<feature type="compositionally biased region" description="Low complexity" evidence="5">
    <location>
        <begin position="53"/>
        <end position="64"/>
    </location>
</feature>
<dbReference type="PANTHER" id="PTHR11829:SF343">
    <property type="entry name" value="FORK-HEAD DOMAIN-CONTAINING PROTEIN"/>
    <property type="match status" value="1"/>
</dbReference>
<protein>
    <submittedName>
        <fullName evidence="7">Forkhead box protein l2</fullName>
    </submittedName>
</protein>
<dbReference type="InterPro" id="IPR036390">
    <property type="entry name" value="WH_DNA-bd_sf"/>
</dbReference>
<dbReference type="GO" id="GO:0001228">
    <property type="term" value="F:DNA-binding transcription activator activity, RNA polymerase II-specific"/>
    <property type="evidence" value="ECO:0007669"/>
    <property type="project" value="UniProtKB-ARBA"/>
</dbReference>
<gene>
    <name evidence="7" type="ORF">TI39_contig354g00052</name>
</gene>
<keyword evidence="2 4" id="KW-0238">DNA-binding</keyword>
<evidence type="ECO:0000313" key="8">
    <source>
        <dbReference type="Proteomes" id="UP000033647"/>
    </source>
</evidence>
<proteinExistence type="predicted"/>
<dbReference type="GO" id="GO:0005634">
    <property type="term" value="C:nucleus"/>
    <property type="evidence" value="ECO:0007669"/>
    <property type="project" value="UniProtKB-SubCell"/>
</dbReference>
<dbReference type="EMBL" id="LAFY01000346">
    <property type="protein sequence ID" value="KJX99622.1"/>
    <property type="molecule type" value="Genomic_DNA"/>
</dbReference>
<evidence type="ECO:0000256" key="2">
    <source>
        <dbReference type="ARBA" id="ARBA00023125"/>
    </source>
</evidence>
<evidence type="ECO:0000256" key="5">
    <source>
        <dbReference type="SAM" id="MobiDB-lite"/>
    </source>
</evidence>
<dbReference type="InterPro" id="IPR050211">
    <property type="entry name" value="FOX_domain-containing"/>
</dbReference>
<feature type="compositionally biased region" description="Low complexity" evidence="5">
    <location>
        <begin position="435"/>
        <end position="447"/>
    </location>
</feature>
<accession>A0A0F4GRF6</accession>
<feature type="region of interest" description="Disordered" evidence="5">
    <location>
        <begin position="397"/>
        <end position="456"/>
    </location>
</feature>
<dbReference type="OrthoDB" id="5954824at2759"/>
<feature type="region of interest" description="Disordered" evidence="5">
    <location>
        <begin position="198"/>
        <end position="223"/>
    </location>
</feature>
<keyword evidence="3 4" id="KW-0539">Nucleus</keyword>
<comment type="subcellular location">
    <subcellularLocation>
        <location evidence="1 4">Nucleus</location>
    </subcellularLocation>
</comment>
<dbReference type="Pfam" id="PF00250">
    <property type="entry name" value="Forkhead"/>
    <property type="match status" value="1"/>
</dbReference>
<dbReference type="InterPro" id="IPR036388">
    <property type="entry name" value="WH-like_DNA-bd_sf"/>
</dbReference>
<feature type="domain" description="Fork-head" evidence="6">
    <location>
        <begin position="224"/>
        <end position="318"/>
    </location>
</feature>
<dbReference type="CDD" id="cd00059">
    <property type="entry name" value="FH_FOX"/>
    <property type="match status" value="1"/>
</dbReference>
<dbReference type="InterPro" id="IPR001766">
    <property type="entry name" value="Fork_head_dom"/>
</dbReference>
<feature type="compositionally biased region" description="Polar residues" evidence="5">
    <location>
        <begin position="503"/>
        <end position="525"/>
    </location>
</feature>
<comment type="caution">
    <text evidence="7">The sequence shown here is derived from an EMBL/GenBank/DDBJ whole genome shotgun (WGS) entry which is preliminary data.</text>
</comment>